<sequence>MKAPQLEWAAEWLKETKTLYINGSWISGTSGKTIETINPATGKTIGGFTGASKEDIDSAVRAARAAFEAGEWREMSRKERGKRLHRISALIREHQAELATLEALDNGKLYKEAYKDDVEESADLFEYYAGWTDKYYGEVNPVEGNFTSWTTRDPVGVCGQIVPWNFPIDMAVWKLAPALAMGNTVLLKPSSVTSLSAIRLFEIIHESGVLPPGVVNLILGEGRIGTHITTHMDIDKVSFTGSTQVGKKLVHDSADSNLKTVTLELGGKSPNIIFADAPDLDAAIERSFYGLFTHKGEKCSAPTRLIVQRPVYERVVDEIAKYADGYKCGDPFDPESDQGPQVSQAHMESILRYIEIGKEQGARIVAGGSRDTEGTNAEGFYVRPTIFADVSNDMTIAQEEIFGPVLCVIPFDTEEEAIRIANDSIYGLAAGLWTNDVARAHRVAKKLEAGQVFVNRYGCYDFASPFGGFKQSGWGKEYAIHSLASYTKMKAIWIAH</sequence>
<proteinExistence type="inferred from homology"/>
<dbReference type="PROSITE" id="PS00070">
    <property type="entry name" value="ALDEHYDE_DEHYDR_CYS"/>
    <property type="match status" value="1"/>
</dbReference>
<dbReference type="InterPro" id="IPR029510">
    <property type="entry name" value="Ald_DH_CS_GLU"/>
</dbReference>
<dbReference type="InterPro" id="IPR016163">
    <property type="entry name" value="Ald_DH_C"/>
</dbReference>
<name>A0A7Z2VR85_9BACL</name>
<protein>
    <submittedName>
        <fullName evidence="6">Aldehyde dehydrogenase family protein</fullName>
    </submittedName>
</protein>
<evidence type="ECO:0000313" key="6">
    <source>
        <dbReference type="EMBL" id="QJD87706.1"/>
    </source>
</evidence>
<dbReference type="GO" id="GO:0016620">
    <property type="term" value="F:oxidoreductase activity, acting on the aldehyde or oxo group of donors, NAD or NADP as acceptor"/>
    <property type="evidence" value="ECO:0007669"/>
    <property type="project" value="InterPro"/>
</dbReference>
<dbReference type="InterPro" id="IPR016162">
    <property type="entry name" value="Ald_DH_N"/>
</dbReference>
<feature type="domain" description="Aldehyde dehydrogenase" evidence="5">
    <location>
        <begin position="25"/>
        <end position="492"/>
    </location>
</feature>
<dbReference type="InterPro" id="IPR016161">
    <property type="entry name" value="Ald_DH/histidinol_DH"/>
</dbReference>
<reference evidence="6 7" key="1">
    <citation type="submission" date="2020-04" db="EMBL/GenBank/DDBJ databases">
        <title>Genome sequencing of novel species.</title>
        <authorList>
            <person name="Heo J."/>
            <person name="Kim S.-J."/>
            <person name="Kim J.-S."/>
            <person name="Hong S.-B."/>
            <person name="Kwon S.-W."/>
        </authorList>
    </citation>
    <scope>NUCLEOTIDE SEQUENCE [LARGE SCALE GENOMIC DNA]</scope>
    <source>
        <strain evidence="6 7">MFER-1</strain>
    </source>
</reference>
<dbReference type="Gene3D" id="3.40.309.10">
    <property type="entry name" value="Aldehyde Dehydrogenase, Chain A, domain 2"/>
    <property type="match status" value="1"/>
</dbReference>
<keyword evidence="2 4" id="KW-0560">Oxidoreductase</keyword>
<keyword evidence="7" id="KW-1185">Reference proteome</keyword>
<evidence type="ECO:0000256" key="4">
    <source>
        <dbReference type="RuleBase" id="RU003345"/>
    </source>
</evidence>
<dbReference type="PROSITE" id="PS00687">
    <property type="entry name" value="ALDEHYDE_DEHYDR_GLU"/>
    <property type="match status" value="1"/>
</dbReference>
<dbReference type="FunFam" id="3.40.605.10:FF:000001">
    <property type="entry name" value="Aldehyde dehydrogenase 1"/>
    <property type="match status" value="1"/>
</dbReference>
<dbReference type="AlphaFoldDB" id="A0A7Z2VR85"/>
<evidence type="ECO:0000256" key="3">
    <source>
        <dbReference type="PROSITE-ProRule" id="PRU10007"/>
    </source>
</evidence>
<comment type="similarity">
    <text evidence="1 4">Belongs to the aldehyde dehydrogenase family.</text>
</comment>
<feature type="active site" evidence="3">
    <location>
        <position position="264"/>
    </location>
</feature>
<dbReference type="InterPro" id="IPR016160">
    <property type="entry name" value="Ald_DH_CS_CYS"/>
</dbReference>
<evidence type="ECO:0000259" key="5">
    <source>
        <dbReference type="Pfam" id="PF00171"/>
    </source>
</evidence>
<gene>
    <name evidence="6" type="ORF">HH215_33975</name>
</gene>
<dbReference type="RefSeq" id="WP_169283948.1">
    <property type="nucleotide sequence ID" value="NZ_CP051680.1"/>
</dbReference>
<dbReference type="EMBL" id="CP051680">
    <property type="protein sequence ID" value="QJD87706.1"/>
    <property type="molecule type" value="Genomic_DNA"/>
</dbReference>
<accession>A0A7Z2VR85</accession>
<dbReference type="Gene3D" id="3.40.605.10">
    <property type="entry name" value="Aldehyde Dehydrogenase, Chain A, domain 1"/>
    <property type="match status" value="1"/>
</dbReference>
<dbReference type="FunFam" id="3.40.309.10:FF:000012">
    <property type="entry name" value="Betaine aldehyde dehydrogenase"/>
    <property type="match status" value="1"/>
</dbReference>
<dbReference type="InterPro" id="IPR015590">
    <property type="entry name" value="Aldehyde_DH_dom"/>
</dbReference>
<evidence type="ECO:0000313" key="7">
    <source>
        <dbReference type="Proteomes" id="UP000502248"/>
    </source>
</evidence>
<dbReference type="PANTHER" id="PTHR11699">
    <property type="entry name" value="ALDEHYDE DEHYDROGENASE-RELATED"/>
    <property type="match status" value="1"/>
</dbReference>
<organism evidence="6 7">
    <name type="scientific">Cohnella herbarum</name>
    <dbReference type="NCBI Taxonomy" id="2728023"/>
    <lineage>
        <taxon>Bacteria</taxon>
        <taxon>Bacillati</taxon>
        <taxon>Bacillota</taxon>
        <taxon>Bacilli</taxon>
        <taxon>Bacillales</taxon>
        <taxon>Paenibacillaceae</taxon>
        <taxon>Cohnella</taxon>
    </lineage>
</organism>
<evidence type="ECO:0000256" key="1">
    <source>
        <dbReference type="ARBA" id="ARBA00009986"/>
    </source>
</evidence>
<dbReference type="Proteomes" id="UP000502248">
    <property type="component" value="Chromosome"/>
</dbReference>
<dbReference type="SUPFAM" id="SSF53720">
    <property type="entry name" value="ALDH-like"/>
    <property type="match status" value="1"/>
</dbReference>
<evidence type="ECO:0000256" key="2">
    <source>
        <dbReference type="ARBA" id="ARBA00023002"/>
    </source>
</evidence>
<dbReference type="KEGG" id="cheb:HH215_33975"/>
<dbReference type="Pfam" id="PF00171">
    <property type="entry name" value="Aldedh"/>
    <property type="match status" value="1"/>
</dbReference>